<dbReference type="AlphaFoldDB" id="A0ABD5UR46"/>
<sequence>MGSTEPRNGEKQADGDGGKQADRVLLSFRSPEADQDGNDGWWVADDEWLAEGIREPIFRRYLRRAHAGAIAVGDEWEEFVSCGCASPEDVVLRVESVESGTEMGPETTIDVVPRATVVEDDVGTEAA</sequence>
<comment type="caution">
    <text evidence="3">The sequence shown here is derived from an EMBL/GenBank/DDBJ whole genome shotgun (WGS) entry which is preliminary data.</text>
</comment>
<evidence type="ECO:0000313" key="4">
    <source>
        <dbReference type="Proteomes" id="UP001596296"/>
    </source>
</evidence>
<reference evidence="3 4" key="1">
    <citation type="journal article" date="2019" name="Int. J. Syst. Evol. Microbiol.">
        <title>The Global Catalogue of Microorganisms (GCM) 10K type strain sequencing project: providing services to taxonomists for standard genome sequencing and annotation.</title>
        <authorList>
            <consortium name="The Broad Institute Genomics Platform"/>
            <consortium name="The Broad Institute Genome Sequencing Center for Infectious Disease"/>
            <person name="Wu L."/>
            <person name="Ma J."/>
        </authorList>
    </citation>
    <scope>NUCLEOTIDE SEQUENCE [LARGE SCALE GENOMIC DNA]</scope>
    <source>
        <strain evidence="3 4">SKJ47</strain>
    </source>
</reference>
<feature type="domain" description="DUF7968" evidence="2">
    <location>
        <begin position="47"/>
        <end position="116"/>
    </location>
</feature>
<protein>
    <recommendedName>
        <fullName evidence="2">DUF7968 domain-containing protein</fullName>
    </recommendedName>
</protein>
<accession>A0ABD5UR46</accession>
<evidence type="ECO:0000313" key="3">
    <source>
        <dbReference type="EMBL" id="MFC6891633.1"/>
    </source>
</evidence>
<organism evidence="3 4">
    <name type="scientific">Halopenitus salinus</name>
    <dbReference type="NCBI Taxonomy" id="1198295"/>
    <lineage>
        <taxon>Archaea</taxon>
        <taxon>Methanobacteriati</taxon>
        <taxon>Methanobacteriota</taxon>
        <taxon>Stenosarchaea group</taxon>
        <taxon>Halobacteria</taxon>
        <taxon>Halobacteriales</taxon>
        <taxon>Haloferacaceae</taxon>
        <taxon>Halopenitus</taxon>
    </lineage>
</organism>
<feature type="compositionally biased region" description="Basic and acidic residues" evidence="1">
    <location>
        <begin position="7"/>
        <end position="22"/>
    </location>
</feature>
<keyword evidence="4" id="KW-1185">Reference proteome</keyword>
<dbReference type="EMBL" id="JBHSXL010000003">
    <property type="protein sequence ID" value="MFC6891633.1"/>
    <property type="molecule type" value="Genomic_DNA"/>
</dbReference>
<dbReference type="Proteomes" id="UP001596296">
    <property type="component" value="Unassembled WGS sequence"/>
</dbReference>
<dbReference type="Pfam" id="PF25922">
    <property type="entry name" value="DUF7968"/>
    <property type="match status" value="1"/>
</dbReference>
<evidence type="ECO:0000256" key="1">
    <source>
        <dbReference type="SAM" id="MobiDB-lite"/>
    </source>
</evidence>
<feature type="region of interest" description="Disordered" evidence="1">
    <location>
        <begin position="1"/>
        <end position="24"/>
    </location>
</feature>
<dbReference type="InterPro" id="IPR058274">
    <property type="entry name" value="DUF7968"/>
</dbReference>
<name>A0ABD5UR46_9EURY</name>
<gene>
    <name evidence="3" type="ORF">ACFQE9_03240</name>
</gene>
<proteinExistence type="predicted"/>
<dbReference type="RefSeq" id="WP_379740236.1">
    <property type="nucleotide sequence ID" value="NZ_JBHSVN010000001.1"/>
</dbReference>
<evidence type="ECO:0000259" key="2">
    <source>
        <dbReference type="Pfam" id="PF25922"/>
    </source>
</evidence>